<reference evidence="1 2" key="1">
    <citation type="submission" date="2017-10" db="EMBL/GenBank/DDBJ databases">
        <title>Whole genome of Pedobacter ginsengisoli T01R-27 isolated from tomato rhizosphere.</title>
        <authorList>
            <person name="Weon H.-Y."/>
            <person name="Lee S.A."/>
            <person name="Sang M.K."/>
            <person name="Song J."/>
        </authorList>
    </citation>
    <scope>NUCLEOTIDE SEQUENCE [LARGE SCALE GENOMIC DNA]</scope>
    <source>
        <strain evidence="1 2">T01R-27</strain>
    </source>
</reference>
<dbReference type="EMBL" id="CP024091">
    <property type="protein sequence ID" value="ATP56636.1"/>
    <property type="molecule type" value="Genomic_DNA"/>
</dbReference>
<dbReference type="OrthoDB" id="1357119at2"/>
<accession>A0A2D1U4V0</accession>
<evidence type="ECO:0000313" key="2">
    <source>
        <dbReference type="Proteomes" id="UP000223749"/>
    </source>
</evidence>
<keyword evidence="2" id="KW-1185">Reference proteome</keyword>
<evidence type="ECO:0000313" key="1">
    <source>
        <dbReference type="EMBL" id="ATP56636.1"/>
    </source>
</evidence>
<protein>
    <submittedName>
        <fullName evidence="1">Uncharacterized protein</fullName>
    </submittedName>
</protein>
<dbReference type="Proteomes" id="UP000223749">
    <property type="component" value="Chromosome"/>
</dbReference>
<sequence>MEPTEIKKEDIKLREVYLQDLKSVITLYGNNSLAIKHENGVGTRLTSDFGLPIGIAEKNGKLIAYSRVNIDGKGKPVFQIHTNETGGTDTVCKNLSNFSEERFAAIWGDSKEQSLLMNKPVQSAIDKLVDWLNHCS</sequence>
<dbReference type="RefSeq" id="WP_099438576.1">
    <property type="nucleotide sequence ID" value="NZ_CP024091.1"/>
</dbReference>
<gene>
    <name evidence="1" type="ORF">CPT03_09185</name>
</gene>
<proteinExistence type="predicted"/>
<dbReference type="AlphaFoldDB" id="A0A2D1U4V0"/>
<dbReference type="KEGG" id="pgs:CPT03_09185"/>
<name>A0A2D1U4V0_9SPHI</name>
<organism evidence="1 2">
    <name type="scientific">Pedobacter ginsengisoli</name>
    <dbReference type="NCBI Taxonomy" id="363852"/>
    <lineage>
        <taxon>Bacteria</taxon>
        <taxon>Pseudomonadati</taxon>
        <taxon>Bacteroidota</taxon>
        <taxon>Sphingobacteriia</taxon>
        <taxon>Sphingobacteriales</taxon>
        <taxon>Sphingobacteriaceae</taxon>
        <taxon>Pedobacter</taxon>
    </lineage>
</organism>